<dbReference type="Proteomes" id="UP000053328">
    <property type="component" value="Unassembled WGS sequence"/>
</dbReference>
<dbReference type="EMBL" id="KN847493">
    <property type="protein sequence ID" value="KIW18581.1"/>
    <property type="molecule type" value="Genomic_DNA"/>
</dbReference>
<evidence type="ECO:0000313" key="2">
    <source>
        <dbReference type="EMBL" id="KIW18581.1"/>
    </source>
</evidence>
<dbReference type="OrthoDB" id="5360893at2759"/>
<dbReference type="HOGENOM" id="CLU_035063_0_0_1"/>
<evidence type="ECO:0000313" key="3">
    <source>
        <dbReference type="Proteomes" id="UP000053328"/>
    </source>
</evidence>
<dbReference type="PANTHER" id="PTHR12110:SF38">
    <property type="entry name" value="DIOXYGENASE, PUTATIVE (AFU_ORTHOLOGUE AFUA_6G00240)-RELATED"/>
    <property type="match status" value="1"/>
</dbReference>
<dbReference type="SUPFAM" id="SSF51658">
    <property type="entry name" value="Xylose isomerase-like"/>
    <property type="match status" value="1"/>
</dbReference>
<organism evidence="2 3">
    <name type="scientific">Exophiala spinifera</name>
    <dbReference type="NCBI Taxonomy" id="91928"/>
    <lineage>
        <taxon>Eukaryota</taxon>
        <taxon>Fungi</taxon>
        <taxon>Dikarya</taxon>
        <taxon>Ascomycota</taxon>
        <taxon>Pezizomycotina</taxon>
        <taxon>Eurotiomycetes</taxon>
        <taxon>Chaetothyriomycetidae</taxon>
        <taxon>Chaetothyriales</taxon>
        <taxon>Herpotrichiellaceae</taxon>
        <taxon>Exophiala</taxon>
    </lineage>
</organism>
<dbReference type="PANTHER" id="PTHR12110">
    <property type="entry name" value="HYDROXYPYRUVATE ISOMERASE"/>
    <property type="match status" value="1"/>
</dbReference>
<dbReference type="InterPro" id="IPR013022">
    <property type="entry name" value="Xyl_isomerase-like_TIM-brl"/>
</dbReference>
<dbReference type="Pfam" id="PF01261">
    <property type="entry name" value="AP_endonuc_2"/>
    <property type="match status" value="1"/>
</dbReference>
<dbReference type="AlphaFoldDB" id="A0A0D1YTM5"/>
<dbReference type="STRING" id="91928.A0A0D1YTM5"/>
<name>A0A0D1YTM5_9EURO</name>
<dbReference type="GeneID" id="27329952"/>
<evidence type="ECO:0000259" key="1">
    <source>
        <dbReference type="Pfam" id="PF01261"/>
    </source>
</evidence>
<dbReference type="Gene3D" id="3.20.20.150">
    <property type="entry name" value="Divalent-metal-dependent TIM barrel enzymes"/>
    <property type="match status" value="1"/>
</dbReference>
<dbReference type="InterPro" id="IPR050312">
    <property type="entry name" value="IolE/XylAMocC-like"/>
</dbReference>
<dbReference type="RefSeq" id="XP_016238797.1">
    <property type="nucleotide sequence ID" value="XM_016377227.1"/>
</dbReference>
<gene>
    <name evidence="2" type="ORF">PV08_02869</name>
</gene>
<dbReference type="InterPro" id="IPR036237">
    <property type="entry name" value="Xyl_isomerase-like_sf"/>
</dbReference>
<keyword evidence="3" id="KW-1185">Reference proteome</keyword>
<dbReference type="VEuPathDB" id="FungiDB:PV08_02869"/>
<sequence length="331" mass="36884">MPLSPKIKLCVGTAALGQHPSHTLERKFGAAASNHFQGVEVVYKDLVFFAESHHVSLIQAAFLIKGIAHKNGIEILSLNPLKMFEGNLNTTLAQRLDVGREWVAIARALGTKLIRVPSQMDPNSTGDDRVLVHELRQLAEIGCIGGEVVSFAYEAVAMGVHNSLWQDSLRIVQAVDRANFGICLDNFHIHARLWGDPTIEGGKLPGGDEAVRKSLDLFKKTCPKEKLFYVQFSGAKLFQPPMKHDDPLFEGLEIHNPILAWSRGARPYPLEPDDYLPVAEVAKAWLVDYGWDGWVSLEGFLAETSLEEFGPERMAARAWQSWQNVRRAIQE</sequence>
<accession>A0A0D1YTM5</accession>
<feature type="domain" description="Xylose isomerase-like TIM barrel" evidence="1">
    <location>
        <begin position="30"/>
        <end position="303"/>
    </location>
</feature>
<reference evidence="2 3" key="1">
    <citation type="submission" date="2015-01" db="EMBL/GenBank/DDBJ databases">
        <title>The Genome Sequence of Exophiala spinifera CBS89968.</title>
        <authorList>
            <consortium name="The Broad Institute Genomics Platform"/>
            <person name="Cuomo C."/>
            <person name="de Hoog S."/>
            <person name="Gorbushina A."/>
            <person name="Stielow B."/>
            <person name="Teixiera M."/>
            <person name="Abouelleil A."/>
            <person name="Chapman S.B."/>
            <person name="Priest M."/>
            <person name="Young S.K."/>
            <person name="Wortman J."/>
            <person name="Nusbaum C."/>
            <person name="Birren B."/>
        </authorList>
    </citation>
    <scope>NUCLEOTIDE SEQUENCE [LARGE SCALE GENOMIC DNA]</scope>
    <source>
        <strain evidence="2 3">CBS 89968</strain>
    </source>
</reference>
<protein>
    <recommendedName>
        <fullName evidence="1">Xylose isomerase-like TIM barrel domain-containing protein</fullName>
    </recommendedName>
</protein>
<proteinExistence type="predicted"/>